<sequence length="33" mass="3758">MSSTYPSIITSTISQADVINTYPYYHEPVHTLQ</sequence>
<dbReference type="EMBL" id="MN739193">
    <property type="protein sequence ID" value="QHS92889.1"/>
    <property type="molecule type" value="Genomic_DNA"/>
</dbReference>
<dbReference type="AlphaFoldDB" id="A0A6C0BMT4"/>
<proteinExistence type="predicted"/>
<reference evidence="1" key="1">
    <citation type="journal article" date="2020" name="Nature">
        <title>Giant virus diversity and host interactions through global metagenomics.</title>
        <authorList>
            <person name="Schulz F."/>
            <person name="Roux S."/>
            <person name="Paez-Espino D."/>
            <person name="Jungbluth S."/>
            <person name="Walsh D.A."/>
            <person name="Denef V.J."/>
            <person name="McMahon K.D."/>
            <person name="Konstantinidis K.T."/>
            <person name="Eloe-Fadrosh E.A."/>
            <person name="Kyrpides N.C."/>
            <person name="Woyke T."/>
        </authorList>
    </citation>
    <scope>NUCLEOTIDE SEQUENCE</scope>
    <source>
        <strain evidence="1">GVMAG-M-3300017651-5</strain>
    </source>
</reference>
<name>A0A6C0BMT4_9ZZZZ</name>
<organism evidence="1">
    <name type="scientific">viral metagenome</name>
    <dbReference type="NCBI Taxonomy" id="1070528"/>
    <lineage>
        <taxon>unclassified sequences</taxon>
        <taxon>metagenomes</taxon>
        <taxon>organismal metagenomes</taxon>
    </lineage>
</organism>
<protein>
    <submittedName>
        <fullName evidence="1">Uncharacterized protein</fullName>
    </submittedName>
</protein>
<evidence type="ECO:0000313" key="1">
    <source>
        <dbReference type="EMBL" id="QHS92889.1"/>
    </source>
</evidence>
<accession>A0A6C0BMT4</accession>